<protein>
    <submittedName>
        <fullName evidence="12">Cadherin domain-containing protein</fullName>
    </submittedName>
</protein>
<evidence type="ECO:0000313" key="12">
    <source>
        <dbReference type="WBParaSite" id="EVEC_0000569101-mRNA-1"/>
    </source>
</evidence>
<feature type="domain" description="Cadherin" evidence="11">
    <location>
        <begin position="1653"/>
        <end position="1755"/>
    </location>
</feature>
<feature type="domain" description="Cadherin" evidence="11">
    <location>
        <begin position="1861"/>
        <end position="1977"/>
    </location>
</feature>
<evidence type="ECO:0000256" key="5">
    <source>
        <dbReference type="ARBA" id="ARBA00022889"/>
    </source>
</evidence>
<keyword evidence="5" id="KW-0130">Cell adhesion</keyword>
<feature type="domain" description="Cadherin" evidence="11">
    <location>
        <begin position="427"/>
        <end position="544"/>
    </location>
</feature>
<dbReference type="GO" id="GO:0007156">
    <property type="term" value="P:homophilic cell adhesion via plasma membrane adhesion molecules"/>
    <property type="evidence" value="ECO:0007669"/>
    <property type="project" value="InterPro"/>
</dbReference>
<evidence type="ECO:0000256" key="2">
    <source>
        <dbReference type="ARBA" id="ARBA00022692"/>
    </source>
</evidence>
<evidence type="ECO:0000256" key="1">
    <source>
        <dbReference type="ARBA" id="ARBA00004167"/>
    </source>
</evidence>
<dbReference type="GO" id="GO:0005509">
    <property type="term" value="F:calcium ion binding"/>
    <property type="evidence" value="ECO:0007669"/>
    <property type="project" value="UniProtKB-UniRule"/>
</dbReference>
<dbReference type="Pfam" id="PF00028">
    <property type="entry name" value="Cadherin"/>
    <property type="match status" value="4"/>
</dbReference>
<feature type="domain" description="Cadherin" evidence="11">
    <location>
        <begin position="917"/>
        <end position="1021"/>
    </location>
</feature>
<dbReference type="PRINTS" id="PR00205">
    <property type="entry name" value="CADHERIN"/>
</dbReference>
<dbReference type="PROSITE" id="PS00232">
    <property type="entry name" value="CADHERIN_1"/>
    <property type="match status" value="4"/>
</dbReference>
<keyword evidence="7" id="KW-0472">Membrane</keyword>
<dbReference type="GO" id="GO:0005886">
    <property type="term" value="C:plasma membrane"/>
    <property type="evidence" value="ECO:0007669"/>
    <property type="project" value="InterPro"/>
</dbReference>
<dbReference type="CDD" id="cd11304">
    <property type="entry name" value="Cadherin_repeat"/>
    <property type="match status" value="12"/>
</dbReference>
<evidence type="ECO:0000256" key="8">
    <source>
        <dbReference type="ARBA" id="ARBA00023180"/>
    </source>
</evidence>
<dbReference type="SUPFAM" id="SSF49313">
    <property type="entry name" value="Cadherin-like"/>
    <property type="match status" value="12"/>
</dbReference>
<dbReference type="SMART" id="SM00112">
    <property type="entry name" value="CA"/>
    <property type="match status" value="12"/>
</dbReference>
<keyword evidence="2" id="KW-0812">Transmembrane</keyword>
<name>A0A158QAK6_ENTVE</name>
<dbReference type="InterPro" id="IPR020894">
    <property type="entry name" value="Cadherin_CS"/>
</dbReference>
<feature type="compositionally biased region" description="Polar residues" evidence="10">
    <location>
        <begin position="2225"/>
        <end position="2235"/>
    </location>
</feature>
<evidence type="ECO:0000256" key="6">
    <source>
        <dbReference type="ARBA" id="ARBA00022989"/>
    </source>
</evidence>
<dbReference type="InterPro" id="IPR002126">
    <property type="entry name" value="Cadherin-like_dom"/>
</dbReference>
<dbReference type="PANTHER" id="PTHR24028">
    <property type="entry name" value="CADHERIN-87A"/>
    <property type="match status" value="1"/>
</dbReference>
<feature type="region of interest" description="Disordered" evidence="10">
    <location>
        <begin position="2150"/>
        <end position="2235"/>
    </location>
</feature>
<keyword evidence="4 9" id="KW-0106">Calcium</keyword>
<accession>A0A158QAK6</accession>
<dbReference type="WBParaSite" id="EVEC_0000569101-mRNA-1">
    <property type="protein sequence ID" value="EVEC_0000569101-mRNA-1"/>
    <property type="gene ID" value="EVEC_0000569101"/>
</dbReference>
<evidence type="ECO:0000256" key="9">
    <source>
        <dbReference type="PROSITE-ProRule" id="PRU00043"/>
    </source>
</evidence>
<feature type="domain" description="Cadherin" evidence="11">
    <location>
        <begin position="1036"/>
        <end position="1128"/>
    </location>
</feature>
<sequence>LYFLHPVTGCYFPESEIRPLYFEVGSSTPSETIVVDTVVEPSDAQTAIASVKFSNLPNTNYENSFVLHKTGSHILISTAKPLYLPQYPSNISEAYVYLTISCNQQLYPLITIRIVHQNQYAPQFYGRLPYKITLTQDISPGSIIRTPVLAIDWDPSDRYRVTYQIEGGNEEKFFAVFNKTQSVPASEQLPGDLAKKISAEQTPKIMKIVLLRPLDPILKGHTIVLNISATDNDDVSMKNYTSLSIEIAPAQVLVPIIRPKSQVDRQATKTKNHNFDADLNLDFSLDSSPATVMADDEVITALTTTADNLSSSTVVANTVLPRFDSDFYEFSLPENIQSTNFGVVQCVDQTLVHRPLRYGLTTDNISSLIAVDPRAGTLTTLRPLDHEVIGSYSFRVSCCLLNDPAICDFTNVTLSVVDLNDNIPEFDQEVYTAEIPIDLPVGSPIIQVKASDIDSGENGIVSYELKDNLGLDCSMSLFFTFSVYVTDLFQIDSDNGLIKLKAPLPGLVNLTLPVEAYDNGYPTQRNVGTVKIRVHGSNPSSPVFDQLRYEVTRFTPVPAGSVLITVHATDPDPGLDGQIRYQIVRIDSDNPEDDLPKFSINAETGQLSTSVRLTATGSSPTYIVVEAVDMSPDFPRKAEALVKLNLIAERKEKISFYPLPKRIFISTALPPGSVILRLIVNGMLTTYTEAPQLFTLRNSSGIDYFQMVGDELQVKKKLRKGIFNVTMRVDAGSAFAEHDATLIVMTERDKYPVFGQLNYELQVPVNASLPLLLYKFNAVLYVGSVQYSIFPLEDIPDGLVLEPTSVIIRIAAAAEKFHFLKSLYQFRVPSNIPVGTLLNESVAVDNQTMDENIEFIVEPPDMIAVGANGALKTMVPFDAFDPSTPVDMTVYAKNGLLEATTKIRLLIDPVRQELRFENDSYKVEINEDAEPGEVIKIVQVGQNYTKHLKKNVTYSITQGDTERLFEITNNGFLMRSEVGTLDREVKDSYNLTIEAVNNGKTVAKTKVYIRVTDANDNTPQLMGVHTWNLTEGKESVGSKLLLNATDTDLGENSTVTFRLKYSPQSNHFKIQRLTNKSAELVLMKPLLHSKSPKIELEVEVKDNGAPPLKSTSTVIVNIMPQQSPPPAFSSHIYTANVTTNVDPDTPIVKVQVRNTGTASNVTYKIVKTSSDVFTIDQETGAIKLALNGTKWVPGTHKLKVEASDGQKSSTVDVVINLTTTTTQKVEELVPNNATLLRTTVSSINHPPVFDRQSYEFIVNNLTTDKIGTLKITDPDGDTVVNIEIQPEKYHQLISVDPQTGLITAKKQLENGKYEFSAIAKDNGYPPETSLATVTIRVAYPETTTAKSVEASSALSATSLATTIGENAGVSSTVVISEQIEQFTDDTSHQTVSASVTKEECVFSLIKPVDEVVIPVKEVTKTEPVYSIQGKCSCASRCAHDFQLTNETLKEFVNISSDGHIHVDPKILDAQTKNPLLGRPGSLPINVSIKSGKNVQYFRLNAIFDFGSTIVESTTAAVSQVSEPVGENTVLASTPDITETELLKFEHESYKALTPEGTYKSGTVLSMKPDQLKVADVPENRKVYYYLSADEQNLPFYIRNDTGEIIIFGTVDREERSQYEFDVIAVVDSVPPDMGKTHVLVQILDVNDNSPQFQNPVLAVPMLRNASANDMVTIFRALDEDSDSLGTVRYSLYNVTDVFNIGESDGELRLRKPLREVEDSVIYVAVVASDLGKPALKSTHNFRVEIFETDQVGPLFREKRYPASVASDAAAGTVITQIVAGVGPYKYKLSDTHSGLFEINDNGVLTLAATPSRSEHDRAYTFNATATDEFGRESVTEVEVFVAGTDFVETTTVSAKKQCKFTSKQFNTEVYENESGRQKILKLTSNCEDEDHVYVIAQGSGEFEVDAKTGELYAIEPLDREKRSLHFIIVGIIEAKSIPTREKRQANSVVELMKAKLKPWQALVTVHVLDRNDNKPYFVKQNKQGAYVYSVDWQAALLTPIARLHAEDNDERPTLRYSITEETQAAAEHFILNETTGVISLAKSLMGSSQDVFHFDVMVSDGENNVTSPVMIYKLSPETNVVLLAVNKDHQTIEDWVLERKMTEQLGVKFNVLVKQPYVNDNGKVDPQRTHLFVYACDEETNVPLKREQLKEKGRSQVTDSEYMIDSQTAGPRPYNVDEINRKTAQSVLSSRPLPDPYETKEGYDAQMRSASAFSNNAFAAEPQRRTTPPDNYRLN</sequence>
<dbReference type="FunFam" id="2.60.40.60:FF:000116">
    <property type="entry name" value="Dachsous cadherin-related 2"/>
    <property type="match status" value="1"/>
</dbReference>
<keyword evidence="6" id="KW-1133">Transmembrane helix</keyword>
<feature type="domain" description="Cadherin" evidence="11">
    <location>
        <begin position="1545"/>
        <end position="1652"/>
    </location>
</feature>
<evidence type="ECO:0000256" key="3">
    <source>
        <dbReference type="ARBA" id="ARBA00022737"/>
    </source>
</evidence>
<feature type="compositionally biased region" description="Low complexity" evidence="10">
    <location>
        <begin position="2209"/>
        <end position="2220"/>
    </location>
</feature>
<evidence type="ECO:0000259" key="11">
    <source>
        <dbReference type="PROSITE" id="PS50268"/>
    </source>
</evidence>
<evidence type="ECO:0000256" key="7">
    <source>
        <dbReference type="ARBA" id="ARBA00023136"/>
    </source>
</evidence>
<organism evidence="12">
    <name type="scientific">Enterobius vermicularis</name>
    <name type="common">Human pinworm</name>
    <dbReference type="NCBI Taxonomy" id="51028"/>
    <lineage>
        <taxon>Eukaryota</taxon>
        <taxon>Metazoa</taxon>
        <taxon>Ecdysozoa</taxon>
        <taxon>Nematoda</taxon>
        <taxon>Chromadorea</taxon>
        <taxon>Rhabditida</taxon>
        <taxon>Spirurina</taxon>
        <taxon>Oxyuridomorpha</taxon>
        <taxon>Oxyuroidea</taxon>
        <taxon>Oxyuridae</taxon>
        <taxon>Enterobius</taxon>
    </lineage>
</organism>
<feature type="domain" description="Cadherin" evidence="11">
    <location>
        <begin position="1982"/>
        <end position="2128"/>
    </location>
</feature>
<reference evidence="12" key="1">
    <citation type="submission" date="2016-04" db="UniProtKB">
        <authorList>
            <consortium name="WormBaseParasite"/>
        </authorList>
    </citation>
    <scope>IDENTIFICATION</scope>
</reference>
<feature type="domain" description="Cadherin" evidence="11">
    <location>
        <begin position="324"/>
        <end position="426"/>
    </location>
</feature>
<dbReference type="Gene3D" id="2.60.40.60">
    <property type="entry name" value="Cadherins"/>
    <property type="match status" value="13"/>
</dbReference>
<proteinExistence type="predicted"/>
<feature type="domain" description="Cadherin" evidence="11">
    <location>
        <begin position="545"/>
        <end position="660"/>
    </location>
</feature>
<dbReference type="PROSITE" id="PS50268">
    <property type="entry name" value="CADHERIN_2"/>
    <property type="match status" value="12"/>
</dbReference>
<comment type="subcellular location">
    <subcellularLocation>
        <location evidence="1">Membrane</location>
        <topology evidence="1">Single-pass membrane protein</topology>
    </subcellularLocation>
</comment>
<feature type="compositionally biased region" description="Polar residues" evidence="10">
    <location>
        <begin position="2155"/>
        <end position="2169"/>
    </location>
</feature>
<keyword evidence="3" id="KW-0677">Repeat</keyword>
<feature type="domain" description="Cadherin" evidence="11">
    <location>
        <begin position="1266"/>
        <end position="1337"/>
    </location>
</feature>
<feature type="domain" description="Cadherin" evidence="11">
    <location>
        <begin position="126"/>
        <end position="257"/>
    </location>
</feature>
<evidence type="ECO:0000256" key="10">
    <source>
        <dbReference type="SAM" id="MobiDB-lite"/>
    </source>
</evidence>
<dbReference type="InterPro" id="IPR050174">
    <property type="entry name" value="Protocadherin/Cadherin-CA"/>
</dbReference>
<dbReference type="PANTHER" id="PTHR24028:SF328">
    <property type="entry name" value="CADHERIN-3"/>
    <property type="match status" value="1"/>
</dbReference>
<feature type="domain" description="Cadherin" evidence="11">
    <location>
        <begin position="1129"/>
        <end position="1249"/>
    </location>
</feature>
<dbReference type="InterPro" id="IPR015919">
    <property type="entry name" value="Cadherin-like_sf"/>
</dbReference>
<evidence type="ECO:0000256" key="4">
    <source>
        <dbReference type="ARBA" id="ARBA00022837"/>
    </source>
</evidence>
<keyword evidence="8" id="KW-0325">Glycoprotein</keyword>